<organism evidence="1 2">
    <name type="scientific">Cordyceps confragosa</name>
    <name type="common">Lecanicillium lecanii</name>
    <dbReference type="NCBI Taxonomy" id="2714763"/>
    <lineage>
        <taxon>Eukaryota</taxon>
        <taxon>Fungi</taxon>
        <taxon>Dikarya</taxon>
        <taxon>Ascomycota</taxon>
        <taxon>Pezizomycotina</taxon>
        <taxon>Sordariomycetes</taxon>
        <taxon>Hypocreomycetidae</taxon>
        <taxon>Hypocreales</taxon>
        <taxon>Cordycipitaceae</taxon>
        <taxon>Akanthomyces</taxon>
    </lineage>
</organism>
<reference evidence="1 2" key="1">
    <citation type="submission" date="2016-03" db="EMBL/GenBank/DDBJ databases">
        <title>Fine-scale spatial genetic structure of a fungal parasite of coffee scale insects.</title>
        <authorList>
            <person name="Jackson D."/>
            <person name="Zemenick K.A."/>
            <person name="Malloure B."/>
            <person name="Quandt C.A."/>
            <person name="James T.Y."/>
        </authorList>
    </citation>
    <scope>NUCLEOTIDE SEQUENCE [LARGE SCALE GENOMIC DNA]</scope>
    <source>
        <strain evidence="1 2">UM487</strain>
    </source>
</reference>
<name>A0A179ID66_CORDF</name>
<protein>
    <submittedName>
        <fullName evidence="1">Uncharacterized protein</fullName>
    </submittedName>
</protein>
<keyword evidence="2" id="KW-1185">Reference proteome</keyword>
<evidence type="ECO:0000313" key="2">
    <source>
        <dbReference type="Proteomes" id="UP000243081"/>
    </source>
</evidence>
<proteinExistence type="predicted"/>
<comment type="caution">
    <text evidence="1">The sequence shown here is derived from an EMBL/GenBank/DDBJ whole genome shotgun (WGS) entry which is preliminary data.</text>
</comment>
<dbReference type="Proteomes" id="UP000243081">
    <property type="component" value="Unassembled WGS sequence"/>
</dbReference>
<evidence type="ECO:0000313" key="1">
    <source>
        <dbReference type="EMBL" id="OAQ99699.1"/>
    </source>
</evidence>
<sequence>MLAVPYWLTGCAIDQIKREKLDHFGHVQQEFMRIFKQEEQATQYKAKHGITLSQVMQDTWESKGVWFWHCISSVNAMYFLLETHLCPLKSLSIEAEDLLSRFWCRDSEDVVRKKVADKQAYDDQVRSMFAND</sequence>
<accession>A0A179ID66</accession>
<dbReference type="OrthoDB" id="3645574at2759"/>
<dbReference type="AlphaFoldDB" id="A0A179ID66"/>
<dbReference type="EMBL" id="LUKN01002077">
    <property type="protein sequence ID" value="OAQ99699.1"/>
    <property type="molecule type" value="Genomic_DNA"/>
</dbReference>
<gene>
    <name evidence="1" type="ORF">LLEC1_07561</name>
</gene>